<evidence type="ECO:0000313" key="1">
    <source>
        <dbReference type="EMBL" id="QED29602.1"/>
    </source>
</evidence>
<dbReference type="PROSITE" id="PS51257">
    <property type="entry name" value="PROKAR_LIPOPROTEIN"/>
    <property type="match status" value="1"/>
</dbReference>
<sequence length="601" mass="68252">MRLLALGAVIWLGGCVPFQTVELDGERFEALQKRDLVGTDQRARWEKQVGQEDDWTSVLRAWVSFSMCESIGMRFSSTNDLRAEVHLVLLEFESVRREILVSDRGWSAVRGTVSDSLLQPEHWARYRQEAEHEVNWPAAREKWGDELPSEQDIIGSCQNLGKLTPKEQTERLEAVMWPALKLLVEEAQGGPLAEPLYLAVGWSLLTLERLEQDGAVLSRELDDLIEIFLKVEAPNSRSKEIAQVELNRARWAGSSAERLTFAQAALESASNESADYWYARYLVQKSRYEAGEWELLSSDAELPPRNHPVFTAMLWRTASAAKKANRPEVFLRIAMQAFEDRSPGRDPFVAALYRSVLELISEYPFDERVAEIVENLGPRNQTFARWEDLARISLDRGYPENASAIALKLLGENGDARAHARYHGILALSAFMDDDQARFVRHARQIAKRDERVLSALGTGRRASFFSGPDEEFARILRTTLPIMAEWGESNEAREMRERWLRVLVDEMQRFLRSTEESVVRPQLLELYRIASESLADHPRGYAQRLGSPASTLVIGTVRVPDSNLEVHEPKVEVSELRPFSVLMVPSDGAGNQWELLRGIP</sequence>
<name>A0A5B8XUJ0_9DELT</name>
<dbReference type="KEGG" id="bbae:FRD01_20655"/>
<accession>A0A5B8XUJ0</accession>
<evidence type="ECO:0000313" key="2">
    <source>
        <dbReference type="Proteomes" id="UP000321595"/>
    </source>
</evidence>
<reference evidence="1 2" key="1">
    <citation type="submission" date="2019-08" db="EMBL/GenBank/DDBJ databases">
        <authorList>
            <person name="Liang Q."/>
        </authorList>
    </citation>
    <scope>NUCLEOTIDE SEQUENCE [LARGE SCALE GENOMIC DNA]</scope>
    <source>
        <strain evidence="1 2">V1718</strain>
    </source>
</reference>
<organism evidence="1 2">
    <name type="scientific">Microvenator marinus</name>
    <dbReference type="NCBI Taxonomy" id="2600177"/>
    <lineage>
        <taxon>Bacteria</taxon>
        <taxon>Deltaproteobacteria</taxon>
        <taxon>Bradymonadales</taxon>
        <taxon>Microvenatoraceae</taxon>
        <taxon>Microvenator</taxon>
    </lineage>
</organism>
<keyword evidence="2" id="KW-1185">Reference proteome</keyword>
<proteinExistence type="predicted"/>
<gene>
    <name evidence="1" type="ORF">FRD01_20655</name>
</gene>
<dbReference type="OrthoDB" id="5480689at2"/>
<protein>
    <submittedName>
        <fullName evidence="1">Uncharacterized protein</fullName>
    </submittedName>
</protein>
<dbReference type="RefSeq" id="WP_146962835.1">
    <property type="nucleotide sequence ID" value="NZ_CP042467.1"/>
</dbReference>
<dbReference type="AlphaFoldDB" id="A0A5B8XUJ0"/>
<dbReference type="Proteomes" id="UP000321595">
    <property type="component" value="Chromosome"/>
</dbReference>
<dbReference type="EMBL" id="CP042467">
    <property type="protein sequence ID" value="QED29602.1"/>
    <property type="molecule type" value="Genomic_DNA"/>
</dbReference>